<evidence type="ECO:0000259" key="2">
    <source>
        <dbReference type="PROSITE" id="PS50943"/>
    </source>
</evidence>
<reference evidence="3 4" key="1">
    <citation type="submission" date="2016-10" db="EMBL/GenBank/DDBJ databases">
        <authorList>
            <person name="de Groot N.N."/>
        </authorList>
    </citation>
    <scope>NUCLEOTIDE SEQUENCE [LARGE SCALE GENOMIC DNA]</scope>
    <source>
        <strain evidence="3 4">ATCC 700224</strain>
    </source>
</reference>
<keyword evidence="1" id="KW-0238">DNA-binding</keyword>
<evidence type="ECO:0000313" key="4">
    <source>
        <dbReference type="Proteomes" id="UP000199412"/>
    </source>
</evidence>
<dbReference type="NCBIfam" id="TIGR02607">
    <property type="entry name" value="antidote_HigA"/>
    <property type="match status" value="1"/>
</dbReference>
<accession>A0A1G7G4G0</accession>
<dbReference type="PANTHER" id="PTHR36924:SF1">
    <property type="entry name" value="ANTITOXIN HIGA-1"/>
    <property type="match status" value="1"/>
</dbReference>
<dbReference type="AlphaFoldDB" id="A0A1G7G4G0"/>
<evidence type="ECO:0000256" key="1">
    <source>
        <dbReference type="ARBA" id="ARBA00023125"/>
    </source>
</evidence>
<evidence type="ECO:0000313" key="3">
    <source>
        <dbReference type="EMBL" id="SDE83034.1"/>
    </source>
</evidence>
<protein>
    <submittedName>
        <fullName evidence="3">Addiction module antidote protein, HigA family</fullName>
    </submittedName>
</protein>
<dbReference type="RefSeq" id="WP_092787567.1">
    <property type="nucleotide sequence ID" value="NZ_FNAP01000013.1"/>
</dbReference>
<dbReference type="InterPro" id="IPR013430">
    <property type="entry name" value="Toxin_antidote_HigA"/>
</dbReference>
<gene>
    <name evidence="3" type="ORF">SAMN05421720_11380</name>
</gene>
<dbReference type="PROSITE" id="PS50943">
    <property type="entry name" value="HTH_CROC1"/>
    <property type="match status" value="1"/>
</dbReference>
<feature type="domain" description="HTH cro/C1-type" evidence="2">
    <location>
        <begin position="31"/>
        <end position="77"/>
    </location>
</feature>
<dbReference type="SMART" id="SM00530">
    <property type="entry name" value="HTH_XRE"/>
    <property type="match status" value="1"/>
</dbReference>
<dbReference type="Pfam" id="PF01381">
    <property type="entry name" value="HTH_3"/>
    <property type="match status" value="1"/>
</dbReference>
<dbReference type="EMBL" id="FNAP01000013">
    <property type="protein sequence ID" value="SDE83034.1"/>
    <property type="molecule type" value="Genomic_DNA"/>
</dbReference>
<keyword evidence="4" id="KW-1185">Reference proteome</keyword>
<dbReference type="InterPro" id="IPR010982">
    <property type="entry name" value="Lambda_DNA-bd_dom_sf"/>
</dbReference>
<dbReference type="PANTHER" id="PTHR36924">
    <property type="entry name" value="ANTITOXIN HIGA-1"/>
    <property type="match status" value="1"/>
</dbReference>
<name>A0A1G7G4G0_9PROT</name>
<dbReference type="SUPFAM" id="SSF47413">
    <property type="entry name" value="lambda repressor-like DNA-binding domains"/>
    <property type="match status" value="1"/>
</dbReference>
<dbReference type="InterPro" id="IPR001387">
    <property type="entry name" value="Cro/C1-type_HTH"/>
</dbReference>
<organism evidence="3 4">
    <name type="scientific">Rhodospira trueperi</name>
    <dbReference type="NCBI Taxonomy" id="69960"/>
    <lineage>
        <taxon>Bacteria</taxon>
        <taxon>Pseudomonadati</taxon>
        <taxon>Pseudomonadota</taxon>
        <taxon>Alphaproteobacteria</taxon>
        <taxon>Rhodospirillales</taxon>
        <taxon>Rhodospirillaceae</taxon>
        <taxon>Rhodospira</taxon>
    </lineage>
</organism>
<dbReference type="STRING" id="69960.SAMN05421720_11380"/>
<dbReference type="Proteomes" id="UP000199412">
    <property type="component" value="Unassembled WGS sequence"/>
</dbReference>
<sequence length="106" mass="11300">MTSKSSMIIDAVRLPAIHPGEILADELKTIGVSVAALARAIDVPQSRMADIVHGKRAVTADTALRLARYFGTSARLWLNLQTAYDLAVTEANAGKHITAVVRPHAA</sequence>
<dbReference type="GO" id="GO:0003677">
    <property type="term" value="F:DNA binding"/>
    <property type="evidence" value="ECO:0007669"/>
    <property type="project" value="UniProtKB-KW"/>
</dbReference>
<dbReference type="Gene3D" id="1.10.260.40">
    <property type="entry name" value="lambda repressor-like DNA-binding domains"/>
    <property type="match status" value="1"/>
</dbReference>
<proteinExistence type="predicted"/>
<dbReference type="OrthoDB" id="3174593at2"/>
<dbReference type="CDD" id="cd00093">
    <property type="entry name" value="HTH_XRE"/>
    <property type="match status" value="1"/>
</dbReference>